<feature type="non-terminal residue" evidence="2">
    <location>
        <position position="1"/>
    </location>
</feature>
<evidence type="ECO:0000313" key="3">
    <source>
        <dbReference type="Proteomes" id="UP001341840"/>
    </source>
</evidence>
<dbReference type="Proteomes" id="UP001341840">
    <property type="component" value="Unassembled WGS sequence"/>
</dbReference>
<sequence>AQKEEKEKRFKKKKKAYISWENEESDSSDENENANICLMAKDNEVCDFDPNSSSELQDEYDSLLEEFTKLAKEFSSMKKKNLEFQKQINDLKIENIALGKHKCEPSNEPCNSCKEHLIEIEKLKKSLSKFNESSKNLNELLKSQKHAHNREVIGYDINNPSSSKENKVARKPIRQPQAQKHASKFRRNKTMRQPPKYDSYRNYNAYRQPNRQPPRNALFRNNDYYNHNI</sequence>
<organism evidence="2 3">
    <name type="scientific">Stylosanthes scabra</name>
    <dbReference type="NCBI Taxonomy" id="79078"/>
    <lineage>
        <taxon>Eukaryota</taxon>
        <taxon>Viridiplantae</taxon>
        <taxon>Streptophyta</taxon>
        <taxon>Embryophyta</taxon>
        <taxon>Tracheophyta</taxon>
        <taxon>Spermatophyta</taxon>
        <taxon>Magnoliopsida</taxon>
        <taxon>eudicotyledons</taxon>
        <taxon>Gunneridae</taxon>
        <taxon>Pentapetalae</taxon>
        <taxon>rosids</taxon>
        <taxon>fabids</taxon>
        <taxon>Fabales</taxon>
        <taxon>Fabaceae</taxon>
        <taxon>Papilionoideae</taxon>
        <taxon>50 kb inversion clade</taxon>
        <taxon>dalbergioids sensu lato</taxon>
        <taxon>Dalbergieae</taxon>
        <taxon>Pterocarpus clade</taxon>
        <taxon>Stylosanthes</taxon>
    </lineage>
</organism>
<comment type="caution">
    <text evidence="2">The sequence shown here is derived from an EMBL/GenBank/DDBJ whole genome shotgun (WGS) entry which is preliminary data.</text>
</comment>
<dbReference type="EMBL" id="JASCZI010216351">
    <property type="protein sequence ID" value="MED6202699.1"/>
    <property type="molecule type" value="Genomic_DNA"/>
</dbReference>
<evidence type="ECO:0000256" key="1">
    <source>
        <dbReference type="SAM" id="MobiDB-lite"/>
    </source>
</evidence>
<accession>A0ABU6XY79</accession>
<gene>
    <name evidence="2" type="ORF">PIB30_108134</name>
</gene>
<feature type="region of interest" description="Disordered" evidence="1">
    <location>
        <begin position="151"/>
        <end position="229"/>
    </location>
</feature>
<protein>
    <submittedName>
        <fullName evidence="2">Uncharacterized protein</fullName>
    </submittedName>
</protein>
<evidence type="ECO:0000313" key="2">
    <source>
        <dbReference type="EMBL" id="MED6202699.1"/>
    </source>
</evidence>
<keyword evidence="3" id="KW-1185">Reference proteome</keyword>
<reference evidence="2 3" key="1">
    <citation type="journal article" date="2023" name="Plants (Basel)">
        <title>Bridging the Gap: Combining Genomics and Transcriptomics Approaches to Understand Stylosanthes scabra, an Orphan Legume from the Brazilian Caatinga.</title>
        <authorList>
            <person name="Ferreira-Neto J.R.C."/>
            <person name="da Silva M.D."/>
            <person name="Binneck E."/>
            <person name="de Melo N.F."/>
            <person name="da Silva R.H."/>
            <person name="de Melo A.L.T.M."/>
            <person name="Pandolfi V."/>
            <person name="Bustamante F.O."/>
            <person name="Brasileiro-Vidal A.C."/>
            <person name="Benko-Iseppon A.M."/>
        </authorList>
    </citation>
    <scope>NUCLEOTIDE SEQUENCE [LARGE SCALE GENOMIC DNA]</scope>
    <source>
        <tissue evidence="2">Leaves</tissue>
    </source>
</reference>
<proteinExistence type="predicted"/>
<feature type="compositionally biased region" description="Basic residues" evidence="1">
    <location>
        <begin position="181"/>
        <end position="190"/>
    </location>
</feature>
<name>A0ABU6XY79_9FABA</name>
<feature type="compositionally biased region" description="Polar residues" evidence="1">
    <location>
        <begin position="201"/>
        <end position="210"/>
    </location>
</feature>